<reference evidence="1 2" key="1">
    <citation type="submission" date="2021-06" db="EMBL/GenBank/DDBJ databases">
        <authorList>
            <person name="Chen R."/>
            <person name="Qin H."/>
            <person name="He S."/>
            <person name="Han P."/>
            <person name="Xu F."/>
            <person name="Sun H."/>
            <person name="Fan H."/>
            <person name="Tong Y."/>
        </authorList>
    </citation>
    <scope>NUCLEOTIDE SEQUENCE [LARGE SCALE GENOMIC DNA]</scope>
</reference>
<evidence type="ECO:0000313" key="2">
    <source>
        <dbReference type="Proteomes" id="UP000828026"/>
    </source>
</evidence>
<accession>A0AAE8XFQ7</accession>
<protein>
    <submittedName>
        <fullName evidence="1">TMhelix containing protein</fullName>
    </submittedName>
</protein>
<dbReference type="KEGG" id="vg:77933468"/>
<dbReference type="GeneID" id="77933468"/>
<organism evidence="1 2">
    <name type="scientific">Vibrio phage BUCT194</name>
    <dbReference type="NCBI Taxonomy" id="2859072"/>
    <lineage>
        <taxon>Viruses</taxon>
        <taxon>Duplodnaviria</taxon>
        <taxon>Heunggongvirae</taxon>
        <taxon>Uroviricota</taxon>
        <taxon>Caudoviricetes</taxon>
        <taxon>Schitoviridae</taxon>
        <taxon>Varunavirus</taxon>
        <taxon>Varunavirus BUCT194</taxon>
    </lineage>
</organism>
<dbReference type="RefSeq" id="YP_010657549.1">
    <property type="nucleotide sequence ID" value="NC_070848.1"/>
</dbReference>
<dbReference type="Proteomes" id="UP000828026">
    <property type="component" value="Segment"/>
</dbReference>
<name>A0AAE8XFQ7_9CAUD</name>
<sequence length="146" mass="16632">MLSALIPLSLSIDTGIYTNHLSTSHYTENYEVHEINNSNELIGLSLEYEDVELDVATMINSYKRRSYIVGVTKPILESEWVSFKLSGGLVTGYERWMVKTNLVKDIAFYVVPELSFTYEDTSLSVRMFGEAVNVAVSYTYTFDLEE</sequence>
<evidence type="ECO:0000313" key="1">
    <source>
        <dbReference type="EMBL" id="UAW01114.1"/>
    </source>
</evidence>
<dbReference type="EMBL" id="MZ447858">
    <property type="protein sequence ID" value="UAW01114.1"/>
    <property type="molecule type" value="Genomic_DNA"/>
</dbReference>
<keyword evidence="2" id="KW-1185">Reference proteome</keyword>
<proteinExistence type="predicted"/>